<dbReference type="SUPFAM" id="SSF53187">
    <property type="entry name" value="Zn-dependent exopeptidases"/>
    <property type="match status" value="1"/>
</dbReference>
<evidence type="ECO:0000259" key="7">
    <source>
        <dbReference type="Pfam" id="PF00883"/>
    </source>
</evidence>
<keyword evidence="2" id="KW-0031">Aminopeptidase</keyword>
<dbReference type="PRINTS" id="PR00481">
    <property type="entry name" value="LAMNOPPTDASE"/>
</dbReference>
<evidence type="ECO:0000256" key="6">
    <source>
        <dbReference type="SAM" id="MobiDB-lite"/>
    </source>
</evidence>
<dbReference type="GO" id="GO:0030145">
    <property type="term" value="F:manganese ion binding"/>
    <property type="evidence" value="ECO:0007669"/>
    <property type="project" value="InterPro"/>
</dbReference>
<dbReference type="PANTHER" id="PTHR11963">
    <property type="entry name" value="LEUCINE AMINOPEPTIDASE-RELATED"/>
    <property type="match status" value="1"/>
</dbReference>
<evidence type="ECO:0000256" key="1">
    <source>
        <dbReference type="ARBA" id="ARBA00009528"/>
    </source>
</evidence>
<evidence type="ECO:0000256" key="3">
    <source>
        <dbReference type="ARBA" id="ARBA00022670"/>
    </source>
</evidence>
<feature type="region of interest" description="Disordered" evidence="6">
    <location>
        <begin position="551"/>
        <end position="577"/>
    </location>
</feature>
<dbReference type="GO" id="GO:0070006">
    <property type="term" value="F:metalloaminopeptidase activity"/>
    <property type="evidence" value="ECO:0007669"/>
    <property type="project" value="InterPro"/>
</dbReference>
<comment type="similarity">
    <text evidence="1">Belongs to the peptidase M17 family.</text>
</comment>
<dbReference type="GO" id="GO:0005737">
    <property type="term" value="C:cytoplasm"/>
    <property type="evidence" value="ECO:0007669"/>
    <property type="project" value="InterPro"/>
</dbReference>
<proteinExistence type="inferred from homology"/>
<evidence type="ECO:0000313" key="9">
    <source>
        <dbReference type="Proteomes" id="UP000070250"/>
    </source>
</evidence>
<dbReference type="InterPro" id="IPR000819">
    <property type="entry name" value="Peptidase_M17_C"/>
</dbReference>
<dbReference type="KEGG" id="sdf:ACG33_11200"/>
<evidence type="ECO:0000256" key="4">
    <source>
        <dbReference type="ARBA" id="ARBA00022801"/>
    </source>
</evidence>
<gene>
    <name evidence="8" type="ORF">ACG33_11200</name>
</gene>
<evidence type="ECO:0000256" key="5">
    <source>
        <dbReference type="ARBA" id="ARBA00023211"/>
    </source>
</evidence>
<dbReference type="AlphaFoldDB" id="A0A127FB71"/>
<feature type="domain" description="Cytosol aminopeptidase" evidence="7">
    <location>
        <begin position="216"/>
        <end position="540"/>
    </location>
</feature>
<protein>
    <recommendedName>
        <fullName evidence="7">Cytosol aminopeptidase domain-containing protein</fullName>
    </recommendedName>
</protein>
<dbReference type="GO" id="GO:0006508">
    <property type="term" value="P:proteolysis"/>
    <property type="evidence" value="ECO:0007669"/>
    <property type="project" value="UniProtKB-KW"/>
</dbReference>
<keyword evidence="4" id="KW-0378">Hydrolase</keyword>
<dbReference type="InterPro" id="IPR011356">
    <property type="entry name" value="Leucine_aapep/pepB"/>
</dbReference>
<name>A0A127FB71_STEDE</name>
<organism evidence="8 9">
    <name type="scientific">Steroidobacter denitrificans</name>
    <dbReference type="NCBI Taxonomy" id="465721"/>
    <lineage>
        <taxon>Bacteria</taxon>
        <taxon>Pseudomonadati</taxon>
        <taxon>Pseudomonadota</taxon>
        <taxon>Gammaproteobacteria</taxon>
        <taxon>Steroidobacterales</taxon>
        <taxon>Steroidobacteraceae</taxon>
        <taxon>Steroidobacter</taxon>
    </lineage>
</organism>
<dbReference type="Gene3D" id="3.40.630.10">
    <property type="entry name" value="Zn peptidases"/>
    <property type="match status" value="1"/>
</dbReference>
<dbReference type="STRING" id="465721.ACG33_11200"/>
<keyword evidence="5" id="KW-0464">Manganese</keyword>
<evidence type="ECO:0000313" key="8">
    <source>
        <dbReference type="EMBL" id="AMN47656.1"/>
    </source>
</evidence>
<keyword evidence="9" id="KW-1185">Reference proteome</keyword>
<dbReference type="Pfam" id="PF00883">
    <property type="entry name" value="Peptidase_M17"/>
    <property type="match status" value="1"/>
</dbReference>
<dbReference type="EMBL" id="CP011971">
    <property type="protein sequence ID" value="AMN47656.1"/>
    <property type="molecule type" value="Genomic_DNA"/>
</dbReference>
<evidence type="ECO:0000256" key="2">
    <source>
        <dbReference type="ARBA" id="ARBA00022438"/>
    </source>
</evidence>
<accession>A0A127FB71</accession>
<keyword evidence="3" id="KW-0645">Protease</keyword>
<reference evidence="8 9" key="1">
    <citation type="submission" date="2015-06" db="EMBL/GenBank/DDBJ databases">
        <title>A Comprehensive Approach to Explore the Metabolic and Phylogenetic Diversity of Bacterial Steroid Degradation in the Environment: Testosterone as an Example.</title>
        <authorList>
            <person name="Yang F.-C."/>
            <person name="Chen Y.-L."/>
            <person name="Yu C.-P."/>
            <person name="Tang S.-L."/>
            <person name="Wang P.-H."/>
            <person name="Ismail W."/>
            <person name="Wang C.-H."/>
            <person name="Yang C.-Y."/>
            <person name="Chiang Y.-R."/>
        </authorList>
    </citation>
    <scope>NUCLEOTIDE SEQUENCE [LARGE SCALE GENOMIC DNA]</scope>
    <source>
        <strain evidence="8 9">DSM 18526</strain>
    </source>
</reference>
<dbReference type="Proteomes" id="UP000070250">
    <property type="component" value="Chromosome"/>
</dbReference>
<dbReference type="PANTHER" id="PTHR11963:SF23">
    <property type="entry name" value="CYTOSOL AMINOPEPTIDASE"/>
    <property type="match status" value="1"/>
</dbReference>
<sequence>MPVKESHLVELLPAQRNIRILQERAEFTDNMLRTHDAAIMVCEHEHAEILLEKLPLGSTWRQLYRQAKAAGPVGVLVTSLTIANTPSTRGSARAAGSARANGRAPGQARVLPLVLAFAKADLSAFERLNLAARAWKALAAPSGARIVLSAHGLAPASAAGMLEALLAAALAGSAPMPTCKSQPRDKNTPSRFILAGATAEKVDTARCNAIDRGNHLARWLTMLPPNVLDSANYPRILRRLARQHGWQCSFLDETALRRLGAGAFLAVSRANRHRRAGIVRLHYRGTGRRAAAAETLRSLALVGKGICFDTGGINLKTHKGMYRMHEDMQGSAVAVGTLLALSELKVPYDIDCWLAITENEIGAHAFRPQEVVQAANGTSIQIVHSDAEGRMVLADTLALAAGARRISRTGMPAARRPDLLIDFATLTGACIGALTERYSGIFTNRADWNGVLERHGRDCGERVWPFPMDEDFDSELESPIADILQCAMDGKGDHILAARFLNRFVPAEIPWIHLDLAAANRTGGLGHIPTDCTGFGVRYVTTLLLERSLWPPHGTARRPRTRRAPATTSNTRIGAST</sequence>